<accession>A0A6A4I4M5</accession>
<feature type="compositionally biased region" description="Gly residues" evidence="1">
    <location>
        <begin position="769"/>
        <end position="792"/>
    </location>
</feature>
<dbReference type="Proteomes" id="UP000799118">
    <property type="component" value="Unassembled WGS sequence"/>
</dbReference>
<keyword evidence="3" id="KW-1185">Reference proteome</keyword>
<evidence type="ECO:0000256" key="1">
    <source>
        <dbReference type="SAM" id="MobiDB-lite"/>
    </source>
</evidence>
<feature type="region of interest" description="Disordered" evidence="1">
    <location>
        <begin position="828"/>
        <end position="885"/>
    </location>
</feature>
<proteinExistence type="predicted"/>
<name>A0A6A4I4M5_9AGAR</name>
<feature type="region of interest" description="Disordered" evidence="1">
    <location>
        <begin position="104"/>
        <end position="139"/>
    </location>
</feature>
<feature type="compositionally biased region" description="Pro residues" evidence="1">
    <location>
        <begin position="603"/>
        <end position="618"/>
    </location>
</feature>
<dbReference type="EMBL" id="ML769422">
    <property type="protein sequence ID" value="KAE9403774.1"/>
    <property type="molecule type" value="Genomic_DNA"/>
</dbReference>
<feature type="region of interest" description="Disordered" evidence="1">
    <location>
        <begin position="519"/>
        <end position="632"/>
    </location>
</feature>
<feature type="region of interest" description="Disordered" evidence="1">
    <location>
        <begin position="47"/>
        <end position="82"/>
    </location>
</feature>
<feature type="compositionally biased region" description="Low complexity" evidence="1">
    <location>
        <begin position="189"/>
        <end position="201"/>
    </location>
</feature>
<organism evidence="2 3">
    <name type="scientific">Gymnopus androsaceus JB14</name>
    <dbReference type="NCBI Taxonomy" id="1447944"/>
    <lineage>
        <taxon>Eukaryota</taxon>
        <taxon>Fungi</taxon>
        <taxon>Dikarya</taxon>
        <taxon>Basidiomycota</taxon>
        <taxon>Agaricomycotina</taxon>
        <taxon>Agaricomycetes</taxon>
        <taxon>Agaricomycetidae</taxon>
        <taxon>Agaricales</taxon>
        <taxon>Marasmiineae</taxon>
        <taxon>Omphalotaceae</taxon>
        <taxon>Gymnopus</taxon>
    </lineage>
</organism>
<dbReference type="AlphaFoldDB" id="A0A6A4I4M5"/>
<evidence type="ECO:0000313" key="3">
    <source>
        <dbReference type="Proteomes" id="UP000799118"/>
    </source>
</evidence>
<sequence>MVVPTNATIETTTNVDSKNKRLPPSLNLAKAKQATDEAYAATSLIQIQLDDEEEGQETVRPGNGADRDGDDESSGSEDGVIDLDEDLARLDQLRKNVKKNLKLRPITSAENPNPNPESPSSTTSAYFTPLDEQPSGNSRPVSLLAVPVVVATPPAPAAFPAPRTPLPHTPNSFTQPRTPLPFTPRTASTPLTPGLTPHTPGTPRTPFTPQIYTSSIHSPQAVSPAELYHLLSPYSSSGPSASHNPVPLTIDTRPLAIHSQSHIRHSVPIAIPSLILKRSRSKKGAGVFINMGSLRQFITTEHGMRVWDALVGPSNSNTTTNGAGGSGWRWNGNVIIYDQDMEIKDRTANPGSTPWALLGVVQSLLDANAANPTSGLGSDLDVGLEFGKADYLKGGIGDTAWNADAKLRELIVNGGEDGPFGFDLNSNSNRSSSLGPKLPNNSTLSHNNAKQGPSESVGLPQTQRKPKLKGPPPALGMGLGGGLFQLDTHQAGYKTRGQVLIDQSLSSAGTSAGLSASAGLETVRPKSTNPFDSTSSVSTSSQVAEGSTATAATTIQSDAEANSSEGRHQEKHVLSSVPDTHTNLAPSPLPMMPSFSIPSSSHPHPPPASTSTEPPPVQPSSSTHLFPPVTHLSIPSPLSGGLSSGVDDSAFTTAYTSMPPGLPSPGADTSAIGIGGAGETTTSAGAGAGQGFKRPAPPANAKGLMNKRPSAPNLRTTGLETEISIPPPLPNSILPLGSTPPSSGSGTTTTTGPIPLPGKRLPKLSLNTGGVGGLGVGGERGTWGTGAGSLGRKGGKLRSATIGASGGGWGDRDMSSKKFTAELIPLPSIPPIPKFTAEPESISQPDPEVALSPSTNTKNPFTFPLQALVPPPTKEPESDVAFSPTSNIRNPFQSLALPLALPPSSSLFK</sequence>
<gene>
    <name evidence="2" type="ORF">BT96DRAFT_989985</name>
</gene>
<feature type="compositionally biased region" description="Low complexity" evidence="1">
    <location>
        <begin position="592"/>
        <end position="602"/>
    </location>
</feature>
<feature type="region of interest" description="Disordered" evidence="1">
    <location>
        <begin position="422"/>
        <end position="481"/>
    </location>
</feature>
<feature type="compositionally biased region" description="Pro residues" evidence="1">
    <location>
        <begin position="159"/>
        <end position="168"/>
    </location>
</feature>
<feature type="region of interest" description="Disordered" evidence="1">
    <location>
        <begin position="159"/>
        <end position="201"/>
    </location>
</feature>
<feature type="compositionally biased region" description="Acidic residues" evidence="1">
    <location>
        <begin position="68"/>
        <end position="82"/>
    </location>
</feature>
<feature type="compositionally biased region" description="Low complexity" evidence="1">
    <location>
        <begin position="104"/>
        <end position="125"/>
    </location>
</feature>
<reference evidence="2" key="1">
    <citation type="journal article" date="2019" name="Environ. Microbiol.">
        <title>Fungal ecological strategies reflected in gene transcription - a case study of two litter decomposers.</title>
        <authorList>
            <person name="Barbi F."/>
            <person name="Kohler A."/>
            <person name="Barry K."/>
            <person name="Baskaran P."/>
            <person name="Daum C."/>
            <person name="Fauchery L."/>
            <person name="Ihrmark K."/>
            <person name="Kuo A."/>
            <person name="LaButti K."/>
            <person name="Lipzen A."/>
            <person name="Morin E."/>
            <person name="Grigoriev I.V."/>
            <person name="Henrissat B."/>
            <person name="Lindahl B."/>
            <person name="Martin F."/>
        </authorList>
    </citation>
    <scope>NUCLEOTIDE SEQUENCE</scope>
    <source>
        <strain evidence="2">JB14</strain>
    </source>
</reference>
<dbReference type="InterPro" id="IPR036873">
    <property type="entry name" value="Rhodanese-like_dom_sf"/>
</dbReference>
<evidence type="ECO:0000313" key="2">
    <source>
        <dbReference type="EMBL" id="KAE9403774.1"/>
    </source>
</evidence>
<feature type="compositionally biased region" description="Polar residues" evidence="1">
    <location>
        <begin position="542"/>
        <end position="564"/>
    </location>
</feature>
<feature type="compositionally biased region" description="Low complexity" evidence="1">
    <location>
        <begin position="731"/>
        <end position="753"/>
    </location>
</feature>
<feature type="compositionally biased region" description="Polar residues" evidence="1">
    <location>
        <begin position="439"/>
        <end position="463"/>
    </location>
</feature>
<protein>
    <submittedName>
        <fullName evidence="2">Uncharacterized protein</fullName>
    </submittedName>
</protein>
<dbReference type="Gene3D" id="3.40.250.10">
    <property type="entry name" value="Rhodanese-like domain"/>
    <property type="match status" value="1"/>
</dbReference>
<dbReference type="OrthoDB" id="273181at2759"/>
<feature type="region of interest" description="Disordered" evidence="1">
    <location>
        <begin position="656"/>
        <end position="814"/>
    </location>
</feature>